<keyword evidence="2" id="KW-1185">Reference proteome</keyword>
<organism evidence="1 2">
    <name type="scientific">Salinimonas sediminis</name>
    <dbReference type="NCBI Taxonomy" id="2303538"/>
    <lineage>
        <taxon>Bacteria</taxon>
        <taxon>Pseudomonadati</taxon>
        <taxon>Pseudomonadota</taxon>
        <taxon>Gammaproteobacteria</taxon>
        <taxon>Alteromonadales</taxon>
        <taxon>Alteromonadaceae</taxon>
        <taxon>Alteromonas/Salinimonas group</taxon>
        <taxon>Salinimonas</taxon>
    </lineage>
</organism>
<gene>
    <name evidence="1" type="ORF">D0Y50_03585</name>
</gene>
<protein>
    <submittedName>
        <fullName evidence="1">Uncharacterized protein</fullName>
    </submittedName>
</protein>
<reference evidence="1 2" key="1">
    <citation type="submission" date="2018-08" db="EMBL/GenBank/DDBJ databases">
        <title>Salinimonas sediminis sp. nov., a piezophilic bacterium isolated from a deep-sea sediment sample from the New Britain Trench.</title>
        <authorList>
            <person name="Cao J."/>
        </authorList>
    </citation>
    <scope>NUCLEOTIDE SEQUENCE [LARGE SCALE GENOMIC DNA]</scope>
    <source>
        <strain evidence="1 2">N102</strain>
    </source>
</reference>
<proteinExistence type="predicted"/>
<dbReference type="KEGG" id="salm:D0Y50_03585"/>
<dbReference type="Proteomes" id="UP000262073">
    <property type="component" value="Chromosome"/>
</dbReference>
<name>A0A346NJ26_9ALTE</name>
<dbReference type="AlphaFoldDB" id="A0A346NJ26"/>
<evidence type="ECO:0000313" key="1">
    <source>
        <dbReference type="EMBL" id="AXR05533.1"/>
    </source>
</evidence>
<evidence type="ECO:0000313" key="2">
    <source>
        <dbReference type="Proteomes" id="UP000262073"/>
    </source>
</evidence>
<sequence>MCIALPFSFYASYATIRPGLTKPGSFDSNQGNSQGLSLLLSIEHCGNSIGFLRFAVFITGHGIYWQT</sequence>
<accession>A0A346NJ26</accession>
<dbReference type="EMBL" id="CP031769">
    <property type="protein sequence ID" value="AXR05533.1"/>
    <property type="molecule type" value="Genomic_DNA"/>
</dbReference>